<name>A0A151RYR7_CAJCA</name>
<dbReference type="CDD" id="cd15800">
    <property type="entry name" value="PMEI-like_2"/>
    <property type="match status" value="1"/>
</dbReference>
<dbReference type="AlphaFoldDB" id="A0A151RYR7"/>
<dbReference type="Proteomes" id="UP000075243">
    <property type="component" value="Unassembled WGS sequence"/>
</dbReference>
<dbReference type="SUPFAM" id="SSF101148">
    <property type="entry name" value="Plant invertase/pectin methylesterase inhibitor"/>
    <property type="match status" value="1"/>
</dbReference>
<dbReference type="EMBL" id="KQ483523">
    <property type="protein sequence ID" value="KYP47587.1"/>
    <property type="molecule type" value="Genomic_DNA"/>
</dbReference>
<dbReference type="OMA" id="GNCLAIM"/>
<reference evidence="6" key="1">
    <citation type="journal article" date="2012" name="Nat. Biotechnol.">
        <title>Draft genome sequence of pigeonpea (Cajanus cajan), an orphan legume crop of resource-poor farmers.</title>
        <authorList>
            <person name="Varshney R.K."/>
            <person name="Chen W."/>
            <person name="Li Y."/>
            <person name="Bharti A.K."/>
            <person name="Saxena R.K."/>
            <person name="Schlueter J.A."/>
            <person name="Donoghue M.T."/>
            <person name="Azam S."/>
            <person name="Fan G."/>
            <person name="Whaley A.M."/>
            <person name="Farmer A.D."/>
            <person name="Sheridan J."/>
            <person name="Iwata A."/>
            <person name="Tuteja R."/>
            <person name="Penmetsa R.V."/>
            <person name="Wu W."/>
            <person name="Upadhyaya H.D."/>
            <person name="Yang S.P."/>
            <person name="Shah T."/>
            <person name="Saxena K.B."/>
            <person name="Michael T."/>
            <person name="McCombie W.R."/>
            <person name="Yang B."/>
            <person name="Zhang G."/>
            <person name="Yang H."/>
            <person name="Wang J."/>
            <person name="Spillane C."/>
            <person name="Cook D.R."/>
            <person name="May G.D."/>
            <person name="Xu X."/>
            <person name="Jackson S.A."/>
        </authorList>
    </citation>
    <scope>NUCLEOTIDE SEQUENCE [LARGE SCALE GENOMIC DNA]</scope>
</reference>
<dbReference type="InterPro" id="IPR035513">
    <property type="entry name" value="Invertase/methylesterase_inhib"/>
</dbReference>
<protein>
    <recommendedName>
        <fullName evidence="5">Pectinesterase inhibitor domain-containing protein</fullName>
    </recommendedName>
</protein>
<evidence type="ECO:0000256" key="1">
    <source>
        <dbReference type="ARBA" id="ARBA00022729"/>
    </source>
</evidence>
<evidence type="ECO:0000256" key="2">
    <source>
        <dbReference type="ARBA" id="ARBA00023157"/>
    </source>
</evidence>
<evidence type="ECO:0000259" key="5">
    <source>
        <dbReference type="SMART" id="SM00856"/>
    </source>
</evidence>
<evidence type="ECO:0000256" key="4">
    <source>
        <dbReference type="SAM" id="SignalP"/>
    </source>
</evidence>
<keyword evidence="7" id="KW-1185">Reference proteome</keyword>
<dbReference type="SMART" id="SM00856">
    <property type="entry name" value="PMEI"/>
    <property type="match status" value="1"/>
</dbReference>
<dbReference type="GO" id="GO:0004857">
    <property type="term" value="F:enzyme inhibitor activity"/>
    <property type="evidence" value="ECO:0007669"/>
    <property type="project" value="InterPro"/>
</dbReference>
<keyword evidence="2" id="KW-1015">Disulfide bond</keyword>
<dbReference type="Gene3D" id="1.20.140.40">
    <property type="entry name" value="Invertase/pectin methylesterase inhibitor family protein"/>
    <property type="match status" value="1"/>
</dbReference>
<dbReference type="NCBIfam" id="TIGR01614">
    <property type="entry name" value="PME_inhib"/>
    <property type="match status" value="1"/>
</dbReference>
<accession>A0A151RYR7</accession>
<dbReference type="OrthoDB" id="770764at2759"/>
<dbReference type="PANTHER" id="PTHR36710:SF21">
    <property type="entry name" value="PECTINESTERASE INHIBITOR DOMAIN-CONTAINING PROTEIN"/>
    <property type="match status" value="1"/>
</dbReference>
<proteinExistence type="inferred from homology"/>
<dbReference type="Gramene" id="C.cajan_28171.t">
    <property type="protein sequence ID" value="C.cajan_28171.t.cds1"/>
    <property type="gene ID" value="C.cajan_28171"/>
</dbReference>
<sequence length="210" mass="22815">MGFNKNLLLFVSLSTLLISTNAMPLFSLIAPSPSPSSSPSQHIFDKALKASQNIFQPELIEFCQGTENPTLCADTIAPLFHGTFDPIKALETEIQATLNQTLKVASVIANSLVNPATDKNALDALDICKSQYESIVDTTKESLELLSRQNVVDAYYKFNSVISYQSSCEDAFAESPGVENPFAHDSLTVFQLGGNCLAIMDGLVNGRNRF</sequence>
<keyword evidence="1 4" id="KW-0732">Signal</keyword>
<dbReference type="InterPro" id="IPR006501">
    <property type="entry name" value="Pectinesterase_inhib_dom"/>
</dbReference>
<dbReference type="Pfam" id="PF04043">
    <property type="entry name" value="PMEI"/>
    <property type="match status" value="1"/>
</dbReference>
<evidence type="ECO:0000313" key="6">
    <source>
        <dbReference type="EMBL" id="KYP47587.1"/>
    </source>
</evidence>
<feature type="chain" id="PRO_5007588199" description="Pectinesterase inhibitor domain-containing protein" evidence="4">
    <location>
        <begin position="23"/>
        <end position="210"/>
    </location>
</feature>
<feature type="signal peptide" evidence="4">
    <location>
        <begin position="1"/>
        <end position="22"/>
    </location>
</feature>
<evidence type="ECO:0000313" key="7">
    <source>
        <dbReference type="Proteomes" id="UP000075243"/>
    </source>
</evidence>
<gene>
    <name evidence="6" type="ORF">KK1_030782</name>
</gene>
<organism evidence="6 7">
    <name type="scientific">Cajanus cajan</name>
    <name type="common">Pigeon pea</name>
    <name type="synonym">Cajanus indicus</name>
    <dbReference type="NCBI Taxonomy" id="3821"/>
    <lineage>
        <taxon>Eukaryota</taxon>
        <taxon>Viridiplantae</taxon>
        <taxon>Streptophyta</taxon>
        <taxon>Embryophyta</taxon>
        <taxon>Tracheophyta</taxon>
        <taxon>Spermatophyta</taxon>
        <taxon>Magnoliopsida</taxon>
        <taxon>eudicotyledons</taxon>
        <taxon>Gunneridae</taxon>
        <taxon>Pentapetalae</taxon>
        <taxon>rosids</taxon>
        <taxon>fabids</taxon>
        <taxon>Fabales</taxon>
        <taxon>Fabaceae</taxon>
        <taxon>Papilionoideae</taxon>
        <taxon>50 kb inversion clade</taxon>
        <taxon>NPAAA clade</taxon>
        <taxon>indigoferoid/millettioid clade</taxon>
        <taxon>Phaseoleae</taxon>
        <taxon>Cajanus</taxon>
    </lineage>
</organism>
<dbReference type="PANTHER" id="PTHR36710">
    <property type="entry name" value="PECTINESTERASE INHIBITOR-LIKE"/>
    <property type="match status" value="1"/>
</dbReference>
<feature type="domain" description="Pectinesterase inhibitor" evidence="5">
    <location>
        <begin position="55"/>
        <end position="199"/>
    </location>
</feature>
<evidence type="ECO:0000256" key="3">
    <source>
        <dbReference type="ARBA" id="ARBA00038471"/>
    </source>
</evidence>
<dbReference type="InterPro" id="IPR052421">
    <property type="entry name" value="PCW_Enzyme_Inhibitor"/>
</dbReference>
<dbReference type="FunFam" id="1.20.140.40:FF:000003">
    <property type="entry name" value="Invertase/pectin methylesterase inhibitor family protein"/>
    <property type="match status" value="1"/>
</dbReference>
<comment type="similarity">
    <text evidence="3">Belongs to the PMEI family.</text>
</comment>